<dbReference type="Proteomes" id="UP000008075">
    <property type="component" value="Chromosome"/>
</dbReference>
<dbReference type="HOGENOM" id="CLU_816239_0_0_6"/>
<dbReference type="EMBL" id="FN667742">
    <property type="protein sequence ID" value="CBJ88205.1"/>
    <property type="molecule type" value="Genomic_DNA"/>
</dbReference>
<evidence type="ECO:0000313" key="2">
    <source>
        <dbReference type="Proteomes" id="UP000008075"/>
    </source>
</evidence>
<dbReference type="STRING" id="406817.XNC1_0117"/>
<dbReference type="Gene3D" id="3.40.50.2000">
    <property type="entry name" value="Glycogen Phosphorylase B"/>
    <property type="match status" value="1"/>
</dbReference>
<organism evidence="1 2">
    <name type="scientific">Xenorhabdus nematophila (strain ATCC 19061 / DSM 3370 / CCUG 14189 / LMG 1036 / NCIMB 9965 / AN6)</name>
    <dbReference type="NCBI Taxonomy" id="406817"/>
    <lineage>
        <taxon>Bacteria</taxon>
        <taxon>Pseudomonadati</taxon>
        <taxon>Pseudomonadota</taxon>
        <taxon>Gammaproteobacteria</taxon>
        <taxon>Enterobacterales</taxon>
        <taxon>Morganellaceae</taxon>
        <taxon>Xenorhabdus</taxon>
    </lineage>
</organism>
<dbReference type="KEGG" id="xne:XNC1_0117"/>
<name>D3VGB5_XENNA</name>
<dbReference type="eggNOG" id="COG0438">
    <property type="taxonomic scope" value="Bacteria"/>
</dbReference>
<reference evidence="1 2" key="1">
    <citation type="journal article" date="2011" name="PLoS ONE">
        <title>The entomopathogenic bacterial endosymbionts xenorhabdus and photorhabdus: convergent lifestyles from divergent genomes.</title>
        <authorList>
            <person name="Chaston J.M."/>
            <person name="Suen G."/>
            <person name="Tucker S.L."/>
            <person name="Andersen A.W."/>
            <person name="Bhasin A."/>
            <person name="Bode E."/>
            <person name="Bode H.B."/>
            <person name="Brachmann A.O."/>
            <person name="Cowles C.E."/>
            <person name="Cowles K.N."/>
            <person name="Darby C."/>
            <person name="de Leon L."/>
            <person name="Drace K."/>
            <person name="Du Z."/>
            <person name="Givaudan A."/>
            <person name="Herbert Tran E.E."/>
            <person name="Jewell K.A."/>
            <person name="Knack J.J."/>
            <person name="Krasomil-Osterfeld K.C."/>
            <person name="Kukor R."/>
            <person name="Lanois A."/>
            <person name="Latreille P."/>
            <person name="Leimgruber N.K."/>
            <person name="Lipke C.M."/>
            <person name="Liu R."/>
            <person name="Lu X."/>
            <person name="Martens E.C."/>
            <person name="Marri P.R."/>
            <person name="Medigue C."/>
            <person name="Menard M.L."/>
            <person name="Miller N.M."/>
            <person name="Morales-Soto N."/>
            <person name="Norton S."/>
            <person name="Ogier J.C."/>
            <person name="Orchard S.S."/>
            <person name="Park D."/>
            <person name="Park Y."/>
            <person name="Qurollo B.A."/>
            <person name="Sugar D.R."/>
            <person name="Richards G.R."/>
            <person name="Rouy Z."/>
            <person name="Slominski B."/>
            <person name="Slominski K."/>
            <person name="Snyder H."/>
            <person name="Tjaden B.C."/>
            <person name="van der Hoeven R."/>
            <person name="Welch R.D."/>
            <person name="Wheeler C."/>
            <person name="Xiang B."/>
            <person name="Barbazuk B."/>
            <person name="Gaudriault S."/>
            <person name="Goodner B."/>
            <person name="Slater S.C."/>
            <person name="Forst S."/>
            <person name="Goldman B.S."/>
            <person name="Goodrich-Blair H."/>
        </authorList>
    </citation>
    <scope>NUCLEOTIDE SEQUENCE [LARGE SCALE GENOMIC DNA]</scope>
    <source>
        <strain evidence="2">ATCC 19061 / DSM 3370 / CCUG 14189 / LMG 1036 / NCIMB 9965 / AN6</strain>
    </source>
</reference>
<protein>
    <submittedName>
        <fullName evidence="1">Glycosyltransferase</fullName>
    </submittedName>
</protein>
<dbReference type="SUPFAM" id="SSF53756">
    <property type="entry name" value="UDP-Glycosyltransferase/glycogen phosphorylase"/>
    <property type="match status" value="1"/>
</dbReference>
<keyword evidence="2" id="KW-1185">Reference proteome</keyword>
<sequence>MYTFMISFITRNNPLTHPVLIALATALKRINNENDIQIKNLTSFFINFYISHDNYKNANWIVVDDPIAFLYCVYKLKINHKKIIFYSLEMYEHQLLNDNLKNKMRNSLFSLAHKHAQKKSFKIIFPSQNRLDFYLNCRNENHIKNKSVVIYNYPESNSLSIEKPNDTYINLIETLKSNNKKIIIYAGSIQKGRDLEKFMSQLATSENHHLILIGHNKNYSNEYFKTINNVSFLGPLPRKQVNYFYEQADIGLLQYENEPLNTKLCAPVKLWEYLYFKLNIISNSNYAMQTEWKSHVDYFYKTNEDLMKILSVSEHKNKYLTDIPFLEEEIVSFIRDKLIP</sequence>
<accession>D3VGB5</accession>
<evidence type="ECO:0000313" key="1">
    <source>
        <dbReference type="EMBL" id="CBJ88205.1"/>
    </source>
</evidence>
<gene>
    <name evidence="1" type="ordered locus">XNC1_0117</name>
</gene>
<dbReference type="AlphaFoldDB" id="D3VGB5"/>
<proteinExistence type="predicted"/>